<evidence type="ECO:0000256" key="1">
    <source>
        <dbReference type="SAM" id="Coils"/>
    </source>
</evidence>
<dbReference type="GO" id="GO:0043683">
    <property type="term" value="P:type IV pilus assembly"/>
    <property type="evidence" value="ECO:0007669"/>
    <property type="project" value="InterPro"/>
</dbReference>
<reference evidence="4 5" key="1">
    <citation type="submission" date="2018-08" db="EMBL/GenBank/DDBJ databases">
        <title>Meiothermus granaticius genome AF-68 sequencing project.</title>
        <authorList>
            <person name="Da Costa M.S."/>
            <person name="Albuquerque L."/>
            <person name="Raposo P."/>
            <person name="Froufe H.J.C."/>
            <person name="Barroso C.S."/>
            <person name="Egas C."/>
        </authorList>
    </citation>
    <scope>NUCLEOTIDE SEQUENCE [LARGE SCALE GENOMIC DNA]</scope>
    <source>
        <strain evidence="4 5">AF-68</strain>
    </source>
</reference>
<keyword evidence="1" id="KW-0175">Coiled coil</keyword>
<name>A0A399FC06_9DEIN</name>
<keyword evidence="5" id="KW-1185">Reference proteome</keyword>
<evidence type="ECO:0000313" key="5">
    <source>
        <dbReference type="Proteomes" id="UP000266178"/>
    </source>
</evidence>
<feature type="region of interest" description="Disordered" evidence="2">
    <location>
        <begin position="189"/>
        <end position="219"/>
    </location>
</feature>
<keyword evidence="3" id="KW-0812">Transmembrane</keyword>
<dbReference type="InterPro" id="IPR014717">
    <property type="entry name" value="Transl_elong_EF1B/ribsomal_bS6"/>
</dbReference>
<dbReference type="RefSeq" id="WP_240631201.1">
    <property type="nucleotide sequence ID" value="NZ_BJXM01000002.1"/>
</dbReference>
<feature type="compositionally biased region" description="Low complexity" evidence="2">
    <location>
        <begin position="192"/>
        <end position="211"/>
    </location>
</feature>
<feature type="transmembrane region" description="Helical" evidence="3">
    <location>
        <begin position="12"/>
        <end position="31"/>
    </location>
</feature>
<protein>
    <submittedName>
        <fullName evidence="4">Pilus assembly protein, PilO</fullName>
    </submittedName>
</protein>
<sequence>MVALLARMGQREWAIVSIVVALLLGLLWYFFVTQPLQNRIPDLEANIQQLQSERDKGRAAQAALPQLRATIAQLEAERQAFLRELPPTEQIGQVLSLLAQRARESGVVLKTLNRTPGGPSDVANVRSTNLAITVESPFPELYVFLKQLENLQRFSTISGLNLALGGDQTANPPINTSLTMTVYTYTGQGSEAQPAVQGQPTQGQPGQAPNPSSQPGGRP</sequence>
<organism evidence="4 5">
    <name type="scientific">Meiothermus granaticius NBRC 107808</name>
    <dbReference type="NCBI Taxonomy" id="1227551"/>
    <lineage>
        <taxon>Bacteria</taxon>
        <taxon>Thermotogati</taxon>
        <taxon>Deinococcota</taxon>
        <taxon>Deinococci</taxon>
        <taxon>Thermales</taxon>
        <taxon>Thermaceae</taxon>
        <taxon>Meiothermus</taxon>
    </lineage>
</organism>
<evidence type="ECO:0000313" key="4">
    <source>
        <dbReference type="EMBL" id="RIH93748.1"/>
    </source>
</evidence>
<keyword evidence="3" id="KW-1133">Transmembrane helix</keyword>
<proteinExistence type="predicted"/>
<evidence type="ECO:0000256" key="3">
    <source>
        <dbReference type="SAM" id="Phobius"/>
    </source>
</evidence>
<dbReference type="EMBL" id="QWLB01000003">
    <property type="protein sequence ID" value="RIH93748.1"/>
    <property type="molecule type" value="Genomic_DNA"/>
</dbReference>
<dbReference type="Pfam" id="PF04350">
    <property type="entry name" value="PilO"/>
    <property type="match status" value="1"/>
</dbReference>
<dbReference type="Gene3D" id="3.30.70.60">
    <property type="match status" value="1"/>
</dbReference>
<accession>A0A399FC06</accession>
<dbReference type="Proteomes" id="UP000266178">
    <property type="component" value="Unassembled WGS sequence"/>
</dbReference>
<dbReference type="PANTHER" id="PTHR39555:SF1">
    <property type="entry name" value="TYPE IV PILUS INNER MEMBRANE COMPONENT PILO"/>
    <property type="match status" value="1"/>
</dbReference>
<dbReference type="InterPro" id="IPR007445">
    <property type="entry name" value="PilO"/>
</dbReference>
<dbReference type="AlphaFoldDB" id="A0A399FC06"/>
<dbReference type="GO" id="GO:0043107">
    <property type="term" value="P:type IV pilus-dependent motility"/>
    <property type="evidence" value="ECO:0007669"/>
    <property type="project" value="InterPro"/>
</dbReference>
<feature type="coiled-coil region" evidence="1">
    <location>
        <begin position="33"/>
        <end position="84"/>
    </location>
</feature>
<evidence type="ECO:0000256" key="2">
    <source>
        <dbReference type="SAM" id="MobiDB-lite"/>
    </source>
</evidence>
<dbReference type="PANTHER" id="PTHR39555">
    <property type="entry name" value="FIMBRIAL ASSEMBLY PROTEIN PILO-LIKE PROTEIN-RELATED"/>
    <property type="match status" value="1"/>
</dbReference>
<comment type="caution">
    <text evidence="4">The sequence shown here is derived from an EMBL/GenBank/DDBJ whole genome shotgun (WGS) entry which is preliminary data.</text>
</comment>
<keyword evidence="3" id="KW-0472">Membrane</keyword>
<gene>
    <name evidence="4" type="ORF">Mgrana_00331</name>
</gene>